<gene>
    <name evidence="1" type="ORF">ISN45_At05g030030</name>
</gene>
<organism evidence="1 2">
    <name type="scientific">Arabidopsis thaliana x Arabidopsis arenosa</name>
    <dbReference type="NCBI Taxonomy" id="1240361"/>
    <lineage>
        <taxon>Eukaryota</taxon>
        <taxon>Viridiplantae</taxon>
        <taxon>Streptophyta</taxon>
        <taxon>Embryophyta</taxon>
        <taxon>Tracheophyta</taxon>
        <taxon>Spermatophyta</taxon>
        <taxon>Magnoliopsida</taxon>
        <taxon>eudicotyledons</taxon>
        <taxon>Gunneridae</taxon>
        <taxon>Pentapetalae</taxon>
        <taxon>rosids</taxon>
        <taxon>malvids</taxon>
        <taxon>Brassicales</taxon>
        <taxon>Brassicaceae</taxon>
        <taxon>Camelineae</taxon>
        <taxon>Arabidopsis</taxon>
    </lineage>
</organism>
<evidence type="ECO:0000313" key="1">
    <source>
        <dbReference type="EMBL" id="KAG7603927.1"/>
    </source>
</evidence>
<proteinExistence type="predicted"/>
<evidence type="ECO:0000313" key="2">
    <source>
        <dbReference type="Proteomes" id="UP000694240"/>
    </source>
</evidence>
<dbReference type="EMBL" id="JAEFBK010000005">
    <property type="protein sequence ID" value="KAG7603927.1"/>
    <property type="molecule type" value="Genomic_DNA"/>
</dbReference>
<comment type="caution">
    <text evidence="1">The sequence shown here is derived from an EMBL/GenBank/DDBJ whole genome shotgun (WGS) entry which is preliminary data.</text>
</comment>
<keyword evidence="2" id="KW-1185">Reference proteome</keyword>
<protein>
    <submittedName>
        <fullName evidence="1">Uncharacterized protein</fullName>
    </submittedName>
</protein>
<reference evidence="1 2" key="1">
    <citation type="submission" date="2020-12" db="EMBL/GenBank/DDBJ databases">
        <title>Concerted genomic and epigenomic changes stabilize Arabidopsis allopolyploids.</title>
        <authorList>
            <person name="Chen Z."/>
        </authorList>
    </citation>
    <scope>NUCLEOTIDE SEQUENCE [LARGE SCALE GENOMIC DNA]</scope>
    <source>
        <strain evidence="1">Allo738</strain>
        <tissue evidence="1">Leaf</tissue>
    </source>
</reference>
<dbReference type="Proteomes" id="UP000694240">
    <property type="component" value="Chromosome 5"/>
</dbReference>
<sequence length="58" mass="6803">MGRENQIAVNLLVYNNRLIHQLTRNSNHVSHRGSILGHAIIHPDRETAHHNLFNDYFF</sequence>
<accession>A0A8T2CWD9</accession>
<dbReference type="AlphaFoldDB" id="A0A8T2CWD9"/>
<name>A0A8T2CWD9_9BRAS</name>